<sequence length="53" mass="5789">MKVLTTVPASSDMDLRTIPRLLKNGLMIVGLAALLFVVFSFGWNGEPPTVELE</sequence>
<proteinExistence type="predicted"/>
<keyword evidence="1" id="KW-1133">Transmembrane helix</keyword>
<evidence type="ECO:0000313" key="2">
    <source>
        <dbReference type="EMBL" id="MFD1587823.1"/>
    </source>
</evidence>
<reference evidence="2 3" key="1">
    <citation type="journal article" date="2019" name="Int. J. Syst. Evol. Microbiol.">
        <title>The Global Catalogue of Microorganisms (GCM) 10K type strain sequencing project: providing services to taxonomists for standard genome sequencing and annotation.</title>
        <authorList>
            <consortium name="The Broad Institute Genomics Platform"/>
            <consortium name="The Broad Institute Genome Sequencing Center for Infectious Disease"/>
            <person name="Wu L."/>
            <person name="Ma J."/>
        </authorList>
    </citation>
    <scope>NUCLEOTIDE SEQUENCE [LARGE SCALE GENOMIC DNA]</scope>
    <source>
        <strain evidence="2 3">CGMCC 1.12125</strain>
    </source>
</reference>
<name>A0ABD6CDG2_9EURY</name>
<evidence type="ECO:0000256" key="1">
    <source>
        <dbReference type="SAM" id="Phobius"/>
    </source>
</evidence>
<keyword evidence="1" id="KW-0472">Membrane</keyword>
<keyword evidence="3" id="KW-1185">Reference proteome</keyword>
<dbReference type="Proteomes" id="UP001597119">
    <property type="component" value="Unassembled WGS sequence"/>
</dbReference>
<accession>A0ABD6CDG2</accession>
<feature type="transmembrane region" description="Helical" evidence="1">
    <location>
        <begin position="21"/>
        <end position="43"/>
    </location>
</feature>
<dbReference type="AlphaFoldDB" id="A0ABD6CDG2"/>
<gene>
    <name evidence="2" type="ORF">ACFR9U_12595</name>
</gene>
<keyword evidence="1" id="KW-0812">Transmembrane</keyword>
<comment type="caution">
    <text evidence="2">The sequence shown here is derived from an EMBL/GenBank/DDBJ whole genome shotgun (WGS) entry which is preliminary data.</text>
</comment>
<dbReference type="RefSeq" id="WP_247380595.1">
    <property type="nucleotide sequence ID" value="NZ_JALLGV010000008.1"/>
</dbReference>
<organism evidence="2 3">
    <name type="scientific">Halorientalis brevis</name>
    <dbReference type="NCBI Taxonomy" id="1126241"/>
    <lineage>
        <taxon>Archaea</taxon>
        <taxon>Methanobacteriati</taxon>
        <taxon>Methanobacteriota</taxon>
        <taxon>Stenosarchaea group</taxon>
        <taxon>Halobacteria</taxon>
        <taxon>Halobacteriales</taxon>
        <taxon>Haloarculaceae</taxon>
        <taxon>Halorientalis</taxon>
    </lineage>
</organism>
<evidence type="ECO:0000313" key="3">
    <source>
        <dbReference type="Proteomes" id="UP001597119"/>
    </source>
</evidence>
<protein>
    <submittedName>
        <fullName evidence="2">Uncharacterized protein</fullName>
    </submittedName>
</protein>
<dbReference type="EMBL" id="JBHUDJ010000006">
    <property type="protein sequence ID" value="MFD1587823.1"/>
    <property type="molecule type" value="Genomic_DNA"/>
</dbReference>